<dbReference type="InterPro" id="IPR027417">
    <property type="entry name" value="P-loop_NTPase"/>
</dbReference>
<feature type="domain" description="DUF234" evidence="1">
    <location>
        <begin position="330"/>
        <end position="424"/>
    </location>
</feature>
<keyword evidence="3" id="KW-1185">Reference proteome</keyword>
<dbReference type="PANTHER" id="PTHR34704:SF1">
    <property type="entry name" value="ATPASE"/>
    <property type="match status" value="1"/>
</dbReference>
<dbReference type="SUPFAM" id="SSF52540">
    <property type="entry name" value="P-loop containing nucleoside triphosphate hydrolases"/>
    <property type="match status" value="1"/>
</dbReference>
<evidence type="ECO:0000313" key="3">
    <source>
        <dbReference type="Proteomes" id="UP000675409"/>
    </source>
</evidence>
<sequence length="480" mass="53045">MDFAGRSRDLGHLANQLSQIRTSASGPRGRAVVLLGRRRVGKSRLAQEFVDRSGLQSIVFQATRGRSATMERDQLVSAARSAAQGTPAEDLLREVRPLDWVGALNALASAVPDNEPSIVILDEVPWLIEQDPGFEGALQTVWDRALSLKPVLLLLIGSNISVMESLQTYERPFFGRAVPMRLKPLTPGEIQEVTQLDAADAFDAFLVTGGFPEIVRTWQRGASLEEFLEESLSQPLTPLLASAALTLMGEFPDSSHARTVIEAIGGYGERTFSGIAGRAGGPQALPSGTLTPILRMLQERHVVTVDQPLSQKPDTKNKHYRIEDTYLRFWLALIEQAIPYVERGRGDEALRQILRSWTSWRGYAIEPVIREALRWILPNDRWPDTNAIGGWWNRQNNPEIDLVGATGEPVAKKVQFIGSIKWYDNRRFGKHEYAELVSSAAAVPGYTDDTPLVAVSRAGIEPGTPITASWSPEDLIAAWR</sequence>
<comment type="caution">
    <text evidence="2">The sequence shown here is derived from an EMBL/GenBank/DDBJ whole genome shotgun (WGS) entry which is preliminary data.</text>
</comment>
<dbReference type="GO" id="GO:0005524">
    <property type="term" value="F:ATP binding"/>
    <property type="evidence" value="ECO:0007669"/>
    <property type="project" value="UniProtKB-KW"/>
</dbReference>
<evidence type="ECO:0000313" key="2">
    <source>
        <dbReference type="EMBL" id="MBL0888827.1"/>
    </source>
</evidence>
<dbReference type="InterPro" id="IPR004256">
    <property type="entry name" value="DUF234"/>
</dbReference>
<keyword evidence="2" id="KW-0067">ATP-binding</keyword>
<accession>A0ABS1LTL2</accession>
<name>A0ABS1LTL2_9MICO</name>
<dbReference type="PANTHER" id="PTHR34704">
    <property type="entry name" value="ATPASE"/>
    <property type="match status" value="1"/>
</dbReference>
<dbReference type="Pfam" id="PF03008">
    <property type="entry name" value="DUF234"/>
    <property type="match status" value="1"/>
</dbReference>
<organism evidence="2 3">
    <name type="scientific">Myceligenerans indicum</name>
    <dbReference type="NCBI Taxonomy" id="2593663"/>
    <lineage>
        <taxon>Bacteria</taxon>
        <taxon>Bacillati</taxon>
        <taxon>Actinomycetota</taxon>
        <taxon>Actinomycetes</taxon>
        <taxon>Micrococcales</taxon>
        <taxon>Promicromonosporaceae</taxon>
        <taxon>Myceligenerans</taxon>
    </lineage>
</organism>
<dbReference type="Proteomes" id="UP000675409">
    <property type="component" value="Unassembled WGS sequence"/>
</dbReference>
<evidence type="ECO:0000259" key="1">
    <source>
        <dbReference type="Pfam" id="PF03008"/>
    </source>
</evidence>
<dbReference type="Gene3D" id="3.40.50.300">
    <property type="entry name" value="P-loop containing nucleotide triphosphate hydrolases"/>
    <property type="match status" value="1"/>
</dbReference>
<reference evidence="2 3" key="1">
    <citation type="journal article" date="2021" name="Arch. Microbiol.">
        <title>Myceligenerans indicum sp. nov., an actinobacterium isolated from mangrove sediment of Sundarbans, India.</title>
        <authorList>
            <person name="Asha K."/>
            <person name="Bhadury P."/>
        </authorList>
    </citation>
    <scope>NUCLEOTIDE SEQUENCE [LARGE SCALE GENOMIC DNA]</scope>
    <source>
        <strain evidence="2 3">I2</strain>
    </source>
</reference>
<proteinExistence type="predicted"/>
<dbReference type="EMBL" id="JABBYC010000089">
    <property type="protein sequence ID" value="MBL0888827.1"/>
    <property type="molecule type" value="Genomic_DNA"/>
</dbReference>
<protein>
    <submittedName>
        <fullName evidence="2">ATP-binding protein</fullName>
    </submittedName>
</protein>
<gene>
    <name evidence="2" type="ORF">HGK34_21545</name>
</gene>
<keyword evidence="2" id="KW-0547">Nucleotide-binding</keyword>